<accession>A0A8T0UFZ4</accession>
<evidence type="ECO:0008006" key="4">
    <source>
        <dbReference type="Google" id="ProtNLM"/>
    </source>
</evidence>
<dbReference type="PANTHER" id="PTHR47069">
    <property type="match status" value="1"/>
</dbReference>
<proteinExistence type="predicted"/>
<dbReference type="PANTHER" id="PTHR47069:SF11">
    <property type="entry name" value="OS04G0275550 PROTEIN"/>
    <property type="match status" value="1"/>
</dbReference>
<sequence length="259" mass="29884">MIARDGWDSLITMFEDRTGLWYNNVQFGKRIAQLKRLYGFIKEITKSSGLGCGLNGWPDATDEWWDDVCKDVPEFKKLKHGPPSYLNILEEVFDETFVDGSTAFVPGVDTKFVEETGGYEEDDDFLLEPNQDSPKSWGSLKRYSSTSTTGTSASKRSRSPISETLRERRGQFQKLLAEKEKLCLQWKCMDWEHDLCREAIRTELAKLVEDVGVTYTSEEYFALGYLAKDAEMRGLFRNIPTAEERLVFLRIYMKTLDKK</sequence>
<protein>
    <recommendedName>
        <fullName evidence="4">Myb/SANT-like domain-containing protein</fullName>
    </recommendedName>
</protein>
<dbReference type="Proteomes" id="UP000823388">
    <property type="component" value="Chromosome 3N"/>
</dbReference>
<gene>
    <name evidence="2" type="ORF">PVAP13_3NG221652</name>
</gene>
<evidence type="ECO:0000313" key="3">
    <source>
        <dbReference type="Proteomes" id="UP000823388"/>
    </source>
</evidence>
<keyword evidence="3" id="KW-1185">Reference proteome</keyword>
<organism evidence="2 3">
    <name type="scientific">Panicum virgatum</name>
    <name type="common">Blackwell switchgrass</name>
    <dbReference type="NCBI Taxonomy" id="38727"/>
    <lineage>
        <taxon>Eukaryota</taxon>
        <taxon>Viridiplantae</taxon>
        <taxon>Streptophyta</taxon>
        <taxon>Embryophyta</taxon>
        <taxon>Tracheophyta</taxon>
        <taxon>Spermatophyta</taxon>
        <taxon>Magnoliopsida</taxon>
        <taxon>Liliopsida</taxon>
        <taxon>Poales</taxon>
        <taxon>Poaceae</taxon>
        <taxon>PACMAD clade</taxon>
        <taxon>Panicoideae</taxon>
        <taxon>Panicodae</taxon>
        <taxon>Paniceae</taxon>
        <taxon>Panicinae</taxon>
        <taxon>Panicum</taxon>
        <taxon>Panicum sect. Hiantes</taxon>
    </lineage>
</organism>
<feature type="compositionally biased region" description="Low complexity" evidence="1">
    <location>
        <begin position="142"/>
        <end position="154"/>
    </location>
</feature>
<feature type="region of interest" description="Disordered" evidence="1">
    <location>
        <begin position="122"/>
        <end position="162"/>
    </location>
</feature>
<dbReference type="EMBL" id="CM029042">
    <property type="protein sequence ID" value="KAG2620895.1"/>
    <property type="molecule type" value="Genomic_DNA"/>
</dbReference>
<dbReference type="AlphaFoldDB" id="A0A8T0UFZ4"/>
<name>A0A8T0UFZ4_PANVG</name>
<evidence type="ECO:0000313" key="2">
    <source>
        <dbReference type="EMBL" id="KAG2620895.1"/>
    </source>
</evidence>
<evidence type="ECO:0000256" key="1">
    <source>
        <dbReference type="SAM" id="MobiDB-lite"/>
    </source>
</evidence>
<comment type="caution">
    <text evidence="2">The sequence shown here is derived from an EMBL/GenBank/DDBJ whole genome shotgun (WGS) entry which is preliminary data.</text>
</comment>
<reference evidence="2" key="1">
    <citation type="submission" date="2020-05" db="EMBL/GenBank/DDBJ databases">
        <title>WGS assembly of Panicum virgatum.</title>
        <authorList>
            <person name="Lovell J.T."/>
            <person name="Jenkins J."/>
            <person name="Shu S."/>
            <person name="Juenger T.E."/>
            <person name="Schmutz J."/>
        </authorList>
    </citation>
    <scope>NUCLEOTIDE SEQUENCE</scope>
    <source>
        <strain evidence="2">AP13</strain>
    </source>
</reference>